<evidence type="ECO:0000256" key="1">
    <source>
        <dbReference type="SAM" id="MobiDB-lite"/>
    </source>
</evidence>
<keyword evidence="3" id="KW-1185">Reference proteome</keyword>
<dbReference type="EMBL" id="REGN01002991">
    <property type="protein sequence ID" value="RNA25038.1"/>
    <property type="molecule type" value="Genomic_DNA"/>
</dbReference>
<organism evidence="2 3">
    <name type="scientific">Brachionus plicatilis</name>
    <name type="common">Marine rotifer</name>
    <name type="synonym">Brachionus muelleri</name>
    <dbReference type="NCBI Taxonomy" id="10195"/>
    <lineage>
        <taxon>Eukaryota</taxon>
        <taxon>Metazoa</taxon>
        <taxon>Spiralia</taxon>
        <taxon>Gnathifera</taxon>
        <taxon>Rotifera</taxon>
        <taxon>Eurotatoria</taxon>
        <taxon>Monogononta</taxon>
        <taxon>Pseudotrocha</taxon>
        <taxon>Ploima</taxon>
        <taxon>Brachionidae</taxon>
        <taxon>Brachionus</taxon>
    </lineage>
</organism>
<dbReference type="AlphaFoldDB" id="A0A3M7RP24"/>
<evidence type="ECO:0000313" key="3">
    <source>
        <dbReference type="Proteomes" id="UP000276133"/>
    </source>
</evidence>
<feature type="compositionally biased region" description="Basic and acidic residues" evidence="1">
    <location>
        <begin position="211"/>
        <end position="226"/>
    </location>
</feature>
<proteinExistence type="predicted"/>
<sequence length="505" mass="58128">MVVKWSNMDKDIGVNDSNLIDDYIKMSKNFNQNFNQSKLHYLNGYLYESPTHKGVACWRALDDFHKLENIKHLLAAVDFETDFKSTYQPNYTHPFALNFEHSLFPKSNQINYHNNYLSKSSKTKTSIYEGCYNAHDLQTSLAIQKTLNNIYDTLNKSYERKHTSKKITDASKSIHETRLLNEYQKLKSNIESSSQTISSKRTSTKSQYDFEEIKSEKSSEKLEQESLNKIEDDLKSNCENDFDDESSISSSSSRVFYQKTKSAQTKKYIPPKRNRHRVMSHLDKELSSSDLEVKKKADSKTRQSAFKPVADQQFLESKSNKKPTIDKTDEELISEFEKLSPINFNKLNNSDKTKIEELYNDLKSNKSNKSNDSVSIKLDTKSPKNSERESVIKIKSSNEQVEQTTTKTNIQIPTSPENVNDHLIEVYQAGGNKKPIAPKAPQVPQAYQRPKGPTKLQPNQPNSGKIQRPIYYANDKNNDMNSSKNNRNPSIKEIIARVRQKVKAR</sequence>
<evidence type="ECO:0000313" key="2">
    <source>
        <dbReference type="EMBL" id="RNA25038.1"/>
    </source>
</evidence>
<feature type="compositionally biased region" description="Polar residues" evidence="1">
    <location>
        <begin position="395"/>
        <end position="418"/>
    </location>
</feature>
<feature type="compositionally biased region" description="Basic and acidic residues" evidence="1">
    <location>
        <begin position="378"/>
        <end position="392"/>
    </location>
</feature>
<feature type="region of interest" description="Disordered" evidence="1">
    <location>
        <begin position="190"/>
        <end position="226"/>
    </location>
</feature>
<dbReference type="OrthoDB" id="10627460at2759"/>
<accession>A0A3M7RP24</accession>
<gene>
    <name evidence="2" type="ORF">BpHYR1_036853</name>
</gene>
<feature type="region of interest" description="Disordered" evidence="1">
    <location>
        <begin position="432"/>
        <end position="505"/>
    </location>
</feature>
<feature type="compositionally biased region" description="Low complexity" evidence="1">
    <location>
        <begin position="479"/>
        <end position="488"/>
    </location>
</feature>
<feature type="compositionally biased region" description="Basic and acidic residues" evidence="1">
    <location>
        <begin position="283"/>
        <end position="301"/>
    </location>
</feature>
<feature type="region of interest" description="Disordered" evidence="1">
    <location>
        <begin position="361"/>
        <end position="419"/>
    </location>
</feature>
<feature type="compositionally biased region" description="Low complexity" evidence="1">
    <location>
        <begin position="190"/>
        <end position="206"/>
    </location>
</feature>
<reference evidence="2 3" key="1">
    <citation type="journal article" date="2018" name="Sci. Rep.">
        <title>Genomic signatures of local adaptation to the degree of environmental predictability in rotifers.</title>
        <authorList>
            <person name="Franch-Gras L."/>
            <person name="Hahn C."/>
            <person name="Garcia-Roger E.M."/>
            <person name="Carmona M.J."/>
            <person name="Serra M."/>
            <person name="Gomez A."/>
        </authorList>
    </citation>
    <scope>NUCLEOTIDE SEQUENCE [LARGE SCALE GENOMIC DNA]</scope>
    <source>
        <strain evidence="2">HYR1</strain>
    </source>
</reference>
<feature type="compositionally biased region" description="Polar residues" evidence="1">
    <location>
        <begin position="456"/>
        <end position="465"/>
    </location>
</feature>
<comment type="caution">
    <text evidence="2">The sequence shown here is derived from an EMBL/GenBank/DDBJ whole genome shotgun (WGS) entry which is preliminary data.</text>
</comment>
<dbReference type="Proteomes" id="UP000276133">
    <property type="component" value="Unassembled WGS sequence"/>
</dbReference>
<name>A0A3M7RP24_BRAPC</name>
<feature type="region of interest" description="Disordered" evidence="1">
    <location>
        <begin position="283"/>
        <end position="326"/>
    </location>
</feature>
<protein>
    <submittedName>
        <fullName evidence="2">Uncharacterized protein</fullName>
    </submittedName>
</protein>